<dbReference type="GO" id="GO:0017057">
    <property type="term" value="F:6-phosphogluconolactonase activity"/>
    <property type="evidence" value="ECO:0007669"/>
    <property type="project" value="TreeGrafter"/>
</dbReference>
<dbReference type="InterPro" id="IPR015943">
    <property type="entry name" value="WD40/YVTN_repeat-like_dom_sf"/>
</dbReference>
<dbReference type="EMBL" id="JAUKUD010000005">
    <property type="protein sequence ID" value="KAK0742659.1"/>
    <property type="molecule type" value="Genomic_DNA"/>
</dbReference>
<dbReference type="Gene3D" id="2.130.10.10">
    <property type="entry name" value="YVTN repeat-like/Quinoprotein amine dehydrogenase"/>
    <property type="match status" value="1"/>
</dbReference>
<feature type="chain" id="PRO_5041391767" evidence="2">
    <location>
        <begin position="19"/>
        <end position="383"/>
    </location>
</feature>
<evidence type="ECO:0000256" key="1">
    <source>
        <dbReference type="ARBA" id="ARBA00005564"/>
    </source>
</evidence>
<proteinExistence type="inferred from homology"/>
<dbReference type="AlphaFoldDB" id="A0AA40ENP0"/>
<gene>
    <name evidence="3" type="ORF">B0T18DRAFT_391585</name>
</gene>
<sequence length="383" mass="40303">MIGSTLLAGAGLASTAYGASLVASTFSGPLYSLTFNNNQLANAGQSSGCGTTPGWLEYYADSKELYCFDESWSGKGVMTKYSVGTNAKLSQSATASTSGNDVHGQLYGGANNRSFIASAQYSPSTITTYKLPLSGSAQQIQKETFSMSGKGPNSRQDKPHPHEVALDPTKNFIVVPDLGADVIRVFRIDHSTGKLTSCSTAQHEKGAGPRHIKFWKSDAGVQVAYTVNELGNSVSAWSVAYSNNCLNLARTQTLTSIPPGKRAGTGTKAAEVRLFGNFLYAANRADGGFSSTQDSIAIYTINPTSGALTWLDAGNSYSHYPRTFEINKDGTLVAIGGQTSSNVAIVERDVATGKLGKLVSTIQLGSKGRAGEEDGLSAVVWID</sequence>
<evidence type="ECO:0000313" key="3">
    <source>
        <dbReference type="EMBL" id="KAK0742659.1"/>
    </source>
</evidence>
<keyword evidence="4" id="KW-1185">Reference proteome</keyword>
<dbReference type="InterPro" id="IPR019405">
    <property type="entry name" value="Lactonase_7-beta_prop"/>
</dbReference>
<dbReference type="Proteomes" id="UP001172155">
    <property type="component" value="Unassembled WGS sequence"/>
</dbReference>
<evidence type="ECO:0000256" key="2">
    <source>
        <dbReference type="SAM" id="SignalP"/>
    </source>
</evidence>
<feature type="signal peptide" evidence="2">
    <location>
        <begin position="1"/>
        <end position="18"/>
    </location>
</feature>
<evidence type="ECO:0000313" key="4">
    <source>
        <dbReference type="Proteomes" id="UP001172155"/>
    </source>
</evidence>
<reference evidence="3" key="1">
    <citation type="submission" date="2023-06" db="EMBL/GenBank/DDBJ databases">
        <title>Genome-scale phylogeny and comparative genomics of the fungal order Sordariales.</title>
        <authorList>
            <consortium name="Lawrence Berkeley National Laboratory"/>
            <person name="Hensen N."/>
            <person name="Bonometti L."/>
            <person name="Westerberg I."/>
            <person name="Brannstrom I.O."/>
            <person name="Guillou S."/>
            <person name="Cros-Aarteil S."/>
            <person name="Calhoun S."/>
            <person name="Haridas S."/>
            <person name="Kuo A."/>
            <person name="Mondo S."/>
            <person name="Pangilinan J."/>
            <person name="Riley R."/>
            <person name="LaButti K."/>
            <person name="Andreopoulos B."/>
            <person name="Lipzen A."/>
            <person name="Chen C."/>
            <person name="Yanf M."/>
            <person name="Daum C."/>
            <person name="Ng V."/>
            <person name="Clum A."/>
            <person name="Steindorff A."/>
            <person name="Ohm R."/>
            <person name="Martin F."/>
            <person name="Silar P."/>
            <person name="Natvig D."/>
            <person name="Lalanne C."/>
            <person name="Gautier V."/>
            <person name="Ament-velasquez S.L."/>
            <person name="Kruys A."/>
            <person name="Hutchinson M.I."/>
            <person name="Powell A.J."/>
            <person name="Barry K."/>
            <person name="Miller A.N."/>
            <person name="Grigoriev I.V."/>
            <person name="Debuchy R."/>
            <person name="Gladieux P."/>
            <person name="Thoren M.H."/>
            <person name="Johannesson H."/>
        </authorList>
    </citation>
    <scope>NUCLEOTIDE SEQUENCE</scope>
    <source>
        <strain evidence="3">SMH3187-1</strain>
    </source>
</reference>
<name>A0AA40ENP0_9PEZI</name>
<accession>A0AA40ENP0</accession>
<organism evidence="3 4">
    <name type="scientific">Schizothecium vesticola</name>
    <dbReference type="NCBI Taxonomy" id="314040"/>
    <lineage>
        <taxon>Eukaryota</taxon>
        <taxon>Fungi</taxon>
        <taxon>Dikarya</taxon>
        <taxon>Ascomycota</taxon>
        <taxon>Pezizomycotina</taxon>
        <taxon>Sordariomycetes</taxon>
        <taxon>Sordariomycetidae</taxon>
        <taxon>Sordariales</taxon>
        <taxon>Schizotheciaceae</taxon>
        <taxon>Schizothecium</taxon>
    </lineage>
</organism>
<comment type="caution">
    <text evidence="3">The sequence shown here is derived from an EMBL/GenBank/DDBJ whole genome shotgun (WGS) entry which is preliminary data.</text>
</comment>
<comment type="similarity">
    <text evidence="1">Belongs to the cycloisomerase 2 family.</text>
</comment>
<dbReference type="InterPro" id="IPR011048">
    <property type="entry name" value="Haem_d1_sf"/>
</dbReference>
<dbReference type="Pfam" id="PF10282">
    <property type="entry name" value="Lactonase"/>
    <property type="match status" value="1"/>
</dbReference>
<keyword evidence="2" id="KW-0732">Signal</keyword>
<protein>
    <submittedName>
        <fullName evidence="3">Lactonase, 7-bladed beta-propeller-domain-containing protein</fullName>
    </submittedName>
</protein>
<dbReference type="PANTHER" id="PTHR30344">
    <property type="entry name" value="6-PHOSPHOGLUCONOLACTONASE-RELATED"/>
    <property type="match status" value="1"/>
</dbReference>
<dbReference type="PANTHER" id="PTHR30344:SF1">
    <property type="entry name" value="6-PHOSPHOGLUCONOLACTONASE"/>
    <property type="match status" value="1"/>
</dbReference>
<dbReference type="SUPFAM" id="SSF51004">
    <property type="entry name" value="C-terminal (heme d1) domain of cytochrome cd1-nitrite reductase"/>
    <property type="match status" value="1"/>
</dbReference>
<dbReference type="InterPro" id="IPR050282">
    <property type="entry name" value="Cycloisomerase_2"/>
</dbReference>